<evidence type="ECO:0000256" key="1">
    <source>
        <dbReference type="SAM" id="Phobius"/>
    </source>
</evidence>
<keyword evidence="3" id="KW-1185">Reference proteome</keyword>
<dbReference type="OrthoDB" id="699839at2"/>
<dbReference type="RefSeq" id="WP_079642522.1">
    <property type="nucleotide sequence ID" value="NZ_FUZF01000004.1"/>
</dbReference>
<keyword evidence="1" id="KW-0472">Membrane</keyword>
<accession>A0A1T5CS17</accession>
<dbReference type="SUPFAM" id="SSF159501">
    <property type="entry name" value="EreA/ChaN-like"/>
    <property type="match status" value="1"/>
</dbReference>
<evidence type="ECO:0008006" key="4">
    <source>
        <dbReference type="Google" id="ProtNLM"/>
    </source>
</evidence>
<gene>
    <name evidence="2" type="ORF">SAMN05660841_01568</name>
</gene>
<dbReference type="STRING" id="1513896.SAMN05660841_01568"/>
<dbReference type="EMBL" id="FUZF01000004">
    <property type="protein sequence ID" value="SKB62259.1"/>
    <property type="molecule type" value="Genomic_DNA"/>
</dbReference>
<sequence>MKKLITFLKYTLLTIFSIVLLLVLFIFINNRIFIGSQEQQFTDYLKENREEISGKVEGKLFDDNFFNSQVFLFGEVHGYADNQKADQYFLKFLNQEKGVRYYVAEIDSINADKLNHFLIDSTKNLPLLKEVVTAIRKRIPQQSSKELLEKWSDIYDYNQTLNDSLKVQVLGIDVDSDDNSRKIPRDSAMYVNFSNSLKRLRIQDEKFYGFFGFYHVLQHGAKMGKKPFAEYLKNSGFKVSSIVSYTLDSEMYLPKTPQFPTPADQKISWINADGPFMLVKGINDFNGLLKPNSIHLFKLDSKESPFLTSDKLVSIKSRMFGENFTPQQSTSTLDYFQYIVLLKNSKALTPLQ</sequence>
<keyword evidence="1" id="KW-1133">Transmembrane helix</keyword>
<name>A0A1T5CS17_9SPHI</name>
<protein>
    <recommendedName>
        <fullName evidence="4">Erythromycin esterase</fullName>
    </recommendedName>
</protein>
<proteinExistence type="predicted"/>
<feature type="transmembrane region" description="Helical" evidence="1">
    <location>
        <begin position="7"/>
        <end position="28"/>
    </location>
</feature>
<keyword evidence="1" id="KW-0812">Transmembrane</keyword>
<evidence type="ECO:0000313" key="3">
    <source>
        <dbReference type="Proteomes" id="UP000190150"/>
    </source>
</evidence>
<evidence type="ECO:0000313" key="2">
    <source>
        <dbReference type="EMBL" id="SKB62259.1"/>
    </source>
</evidence>
<organism evidence="2 3">
    <name type="scientific">Sphingobacterium nematocida</name>
    <dbReference type="NCBI Taxonomy" id="1513896"/>
    <lineage>
        <taxon>Bacteria</taxon>
        <taxon>Pseudomonadati</taxon>
        <taxon>Bacteroidota</taxon>
        <taxon>Sphingobacteriia</taxon>
        <taxon>Sphingobacteriales</taxon>
        <taxon>Sphingobacteriaceae</taxon>
        <taxon>Sphingobacterium</taxon>
    </lineage>
</organism>
<reference evidence="3" key="1">
    <citation type="submission" date="2017-02" db="EMBL/GenBank/DDBJ databases">
        <authorList>
            <person name="Varghese N."/>
            <person name="Submissions S."/>
        </authorList>
    </citation>
    <scope>NUCLEOTIDE SEQUENCE [LARGE SCALE GENOMIC DNA]</scope>
    <source>
        <strain evidence="3">DSM 24091</strain>
    </source>
</reference>
<dbReference type="Proteomes" id="UP000190150">
    <property type="component" value="Unassembled WGS sequence"/>
</dbReference>
<dbReference type="AlphaFoldDB" id="A0A1T5CS17"/>